<evidence type="ECO:0000256" key="5">
    <source>
        <dbReference type="ARBA" id="ARBA00023200"/>
    </source>
</evidence>
<keyword evidence="5" id="KW-1035">Host cytoplasm</keyword>
<dbReference type="Gene3D" id="1.10.530.40">
    <property type="match status" value="1"/>
</dbReference>
<dbReference type="RefSeq" id="WP_184799961.1">
    <property type="nucleotide sequence ID" value="NZ_JACIIZ010000005.1"/>
</dbReference>
<evidence type="ECO:0000256" key="1">
    <source>
        <dbReference type="ARBA" id="ARBA00000632"/>
    </source>
</evidence>
<evidence type="ECO:0000256" key="4">
    <source>
        <dbReference type="ARBA" id="ARBA00022801"/>
    </source>
</evidence>
<dbReference type="Proteomes" id="UP000539175">
    <property type="component" value="Unassembled WGS sequence"/>
</dbReference>
<dbReference type="EC" id="3.2.1.17" evidence="7"/>
<dbReference type="CDD" id="cd00737">
    <property type="entry name" value="lyz_endolysin_autolysin"/>
    <property type="match status" value="1"/>
</dbReference>
<dbReference type="InterPro" id="IPR034690">
    <property type="entry name" value="Endolysin_T4_type"/>
</dbReference>
<dbReference type="SUPFAM" id="SSF53955">
    <property type="entry name" value="Lysozyme-like"/>
    <property type="match status" value="1"/>
</dbReference>
<evidence type="ECO:0000313" key="9">
    <source>
        <dbReference type="Proteomes" id="UP000539175"/>
    </source>
</evidence>
<dbReference type="GO" id="GO:0016998">
    <property type="term" value="P:cell wall macromolecule catabolic process"/>
    <property type="evidence" value="ECO:0007669"/>
    <property type="project" value="InterPro"/>
</dbReference>
<comment type="caution">
    <text evidence="8">The sequence shown here is derived from an EMBL/GenBank/DDBJ whole genome shotgun (WGS) entry which is preliminary data.</text>
</comment>
<sequence>MIRRINSAGLALLRAFESCELEAYRDVAGIWTIGWGHTGRDVVPGLEINQQRADALLLGDLDPVERRLSTLRAPLNDNQFGAFAVFLFNVGLGALNGEGMSAALSSPDWEVAVPVQMLRWNKATVKGQKVVVPGLARRREAEVAMWQTPCVPAAA</sequence>
<dbReference type="Pfam" id="PF00959">
    <property type="entry name" value="Phage_lysozyme"/>
    <property type="match status" value="1"/>
</dbReference>
<comment type="catalytic activity">
    <reaction evidence="1 7">
        <text>Hydrolysis of (1-&gt;4)-beta-linkages between N-acetylmuramic acid and N-acetyl-D-glucosamine residues in a peptidoglycan and between N-acetyl-D-glucosamine residues in chitodextrins.</text>
        <dbReference type="EC" id="3.2.1.17"/>
    </reaction>
</comment>
<dbReference type="GO" id="GO:0031640">
    <property type="term" value="P:killing of cells of another organism"/>
    <property type="evidence" value="ECO:0007669"/>
    <property type="project" value="UniProtKB-KW"/>
</dbReference>
<dbReference type="PANTHER" id="PTHR38107:SF3">
    <property type="entry name" value="LYSOZYME RRRD-RELATED"/>
    <property type="match status" value="1"/>
</dbReference>
<protein>
    <recommendedName>
        <fullName evidence="7">Lysozyme</fullName>
        <ecNumber evidence="7">3.2.1.17</ecNumber>
    </recommendedName>
</protein>
<keyword evidence="2 7" id="KW-0929">Antimicrobial</keyword>
<dbReference type="InterPro" id="IPR023347">
    <property type="entry name" value="Lysozyme_dom_sf"/>
</dbReference>
<dbReference type="HAMAP" id="MF_04110">
    <property type="entry name" value="ENDOLYSIN_T4"/>
    <property type="match status" value="1"/>
</dbReference>
<evidence type="ECO:0000313" key="8">
    <source>
        <dbReference type="EMBL" id="MBB6251449.1"/>
    </source>
</evidence>
<evidence type="ECO:0000256" key="2">
    <source>
        <dbReference type="ARBA" id="ARBA00022529"/>
    </source>
</evidence>
<organism evidence="8 9">
    <name type="scientific">Nitrospirillum iridis</name>
    <dbReference type="NCBI Taxonomy" id="765888"/>
    <lineage>
        <taxon>Bacteria</taxon>
        <taxon>Pseudomonadati</taxon>
        <taxon>Pseudomonadota</taxon>
        <taxon>Alphaproteobacteria</taxon>
        <taxon>Rhodospirillales</taxon>
        <taxon>Azospirillaceae</taxon>
        <taxon>Nitrospirillum</taxon>
    </lineage>
</organism>
<proteinExistence type="inferred from homology"/>
<keyword evidence="4 7" id="KW-0378">Hydrolase</keyword>
<dbReference type="InterPro" id="IPR002196">
    <property type="entry name" value="Glyco_hydro_24"/>
</dbReference>
<dbReference type="InterPro" id="IPR033907">
    <property type="entry name" value="Endolysin_autolysin"/>
</dbReference>
<dbReference type="GO" id="GO:0003796">
    <property type="term" value="F:lysozyme activity"/>
    <property type="evidence" value="ECO:0007669"/>
    <property type="project" value="UniProtKB-EC"/>
</dbReference>
<evidence type="ECO:0000256" key="7">
    <source>
        <dbReference type="RuleBase" id="RU003788"/>
    </source>
</evidence>
<dbReference type="GO" id="GO:0042742">
    <property type="term" value="P:defense response to bacterium"/>
    <property type="evidence" value="ECO:0007669"/>
    <property type="project" value="UniProtKB-KW"/>
</dbReference>
<keyword evidence="9" id="KW-1185">Reference proteome</keyword>
<comment type="similarity">
    <text evidence="7">Belongs to the glycosyl hydrolase 24 family.</text>
</comment>
<keyword evidence="6 7" id="KW-0326">Glycosidase</keyword>
<keyword evidence="3 7" id="KW-0081">Bacteriolytic enzyme</keyword>
<dbReference type="EMBL" id="JACIIZ010000005">
    <property type="protein sequence ID" value="MBB6251449.1"/>
    <property type="molecule type" value="Genomic_DNA"/>
</dbReference>
<name>A0A7X0AWL3_9PROT</name>
<dbReference type="GO" id="GO:0009253">
    <property type="term" value="P:peptidoglycan catabolic process"/>
    <property type="evidence" value="ECO:0007669"/>
    <property type="project" value="InterPro"/>
</dbReference>
<gene>
    <name evidence="8" type="ORF">FHS74_002000</name>
</gene>
<dbReference type="AlphaFoldDB" id="A0A7X0AWL3"/>
<dbReference type="InterPro" id="IPR023346">
    <property type="entry name" value="Lysozyme-like_dom_sf"/>
</dbReference>
<dbReference type="InterPro" id="IPR051018">
    <property type="entry name" value="Bacteriophage_GH24"/>
</dbReference>
<dbReference type="PANTHER" id="PTHR38107">
    <property type="match status" value="1"/>
</dbReference>
<reference evidence="8 9" key="1">
    <citation type="submission" date="2020-08" db="EMBL/GenBank/DDBJ databases">
        <title>Genomic Encyclopedia of Type Strains, Phase IV (KMG-IV): sequencing the most valuable type-strain genomes for metagenomic binning, comparative biology and taxonomic classification.</title>
        <authorList>
            <person name="Goeker M."/>
        </authorList>
    </citation>
    <scope>NUCLEOTIDE SEQUENCE [LARGE SCALE GENOMIC DNA]</scope>
    <source>
        <strain evidence="8 9">DSM 22198</strain>
    </source>
</reference>
<evidence type="ECO:0000256" key="3">
    <source>
        <dbReference type="ARBA" id="ARBA00022638"/>
    </source>
</evidence>
<evidence type="ECO:0000256" key="6">
    <source>
        <dbReference type="ARBA" id="ARBA00023295"/>
    </source>
</evidence>
<accession>A0A7X0AWL3</accession>